<accession>A0A449B4V3</accession>
<proteinExistence type="predicted"/>
<evidence type="ECO:0000313" key="3">
    <source>
        <dbReference type="Proteomes" id="UP000290243"/>
    </source>
</evidence>
<name>A0A449B4V3_9BACT</name>
<feature type="coiled-coil region" evidence="1">
    <location>
        <begin position="57"/>
        <end position="91"/>
    </location>
</feature>
<protein>
    <submittedName>
        <fullName evidence="2">Uncharacterized protein</fullName>
    </submittedName>
</protein>
<evidence type="ECO:0000313" key="2">
    <source>
        <dbReference type="EMBL" id="VEU75599.1"/>
    </source>
</evidence>
<organism evidence="2 3">
    <name type="scientific">Mycoplasmopsis maculosa</name>
    <dbReference type="NCBI Taxonomy" id="114885"/>
    <lineage>
        <taxon>Bacteria</taxon>
        <taxon>Bacillati</taxon>
        <taxon>Mycoplasmatota</taxon>
        <taxon>Mycoplasmoidales</taxon>
        <taxon>Metamycoplasmataceae</taxon>
        <taxon>Mycoplasmopsis</taxon>
    </lineage>
</organism>
<gene>
    <name evidence="2" type="ORF">NCTC10168_00526</name>
</gene>
<sequence>MELLKNLAKIFEISEEDLKNKLNLSDDFDSKQLAQKLGFYALFTDKNEIEQFIKGKVKNKIEIIEELNQKINLSENEKTKLTEQINSLNQSYSIQSQKIKDFFSQKLKDLNYKNINLENLDVDSIDILNINDSIKKYAHDNNLEQEIIKPSKIIANEIKTFENVERLSFGSRKI</sequence>
<dbReference type="KEGG" id="mmau:NCTC10168_00526"/>
<keyword evidence="1" id="KW-0175">Coiled coil</keyword>
<dbReference type="EMBL" id="LR215037">
    <property type="protein sequence ID" value="VEU75599.1"/>
    <property type="molecule type" value="Genomic_DNA"/>
</dbReference>
<keyword evidence="3" id="KW-1185">Reference proteome</keyword>
<dbReference type="Proteomes" id="UP000290243">
    <property type="component" value="Chromosome"/>
</dbReference>
<dbReference type="AlphaFoldDB" id="A0A449B4V3"/>
<dbReference type="RefSeq" id="WP_129646840.1">
    <property type="nucleotide sequence ID" value="NZ_LR215037.1"/>
</dbReference>
<dbReference type="OrthoDB" id="9931405at2"/>
<evidence type="ECO:0000256" key="1">
    <source>
        <dbReference type="SAM" id="Coils"/>
    </source>
</evidence>
<reference evidence="2 3" key="1">
    <citation type="submission" date="2019-01" db="EMBL/GenBank/DDBJ databases">
        <authorList>
            <consortium name="Pathogen Informatics"/>
        </authorList>
    </citation>
    <scope>NUCLEOTIDE SEQUENCE [LARGE SCALE GENOMIC DNA]</scope>
    <source>
        <strain evidence="2 3">NCTC10168</strain>
    </source>
</reference>